<dbReference type="AlphaFoldDB" id="A0AAD9PG25"/>
<feature type="compositionally biased region" description="Basic and acidic residues" evidence="8">
    <location>
        <begin position="10"/>
        <end position="22"/>
    </location>
</feature>
<feature type="transmembrane region" description="Helical" evidence="9">
    <location>
        <begin position="210"/>
        <end position="233"/>
    </location>
</feature>
<accession>A0AAD9PG25</accession>
<feature type="coiled-coil region" evidence="7">
    <location>
        <begin position="380"/>
        <end position="407"/>
    </location>
</feature>
<evidence type="ECO:0000313" key="11">
    <source>
        <dbReference type="Proteomes" id="UP001209878"/>
    </source>
</evidence>
<evidence type="ECO:0000256" key="3">
    <source>
        <dbReference type="ARBA" id="ARBA00015571"/>
    </source>
</evidence>
<dbReference type="EMBL" id="JAODUO010000002">
    <property type="protein sequence ID" value="KAK2194103.1"/>
    <property type="molecule type" value="Genomic_DNA"/>
</dbReference>
<feature type="compositionally biased region" description="Basic and acidic residues" evidence="8">
    <location>
        <begin position="512"/>
        <end position="537"/>
    </location>
</feature>
<protein>
    <recommendedName>
        <fullName evidence="3">Chloride channel CLIC-like protein 1</fullName>
    </recommendedName>
</protein>
<organism evidence="10 11">
    <name type="scientific">Ridgeia piscesae</name>
    <name type="common">Tubeworm</name>
    <dbReference type="NCBI Taxonomy" id="27915"/>
    <lineage>
        <taxon>Eukaryota</taxon>
        <taxon>Metazoa</taxon>
        <taxon>Spiralia</taxon>
        <taxon>Lophotrochozoa</taxon>
        <taxon>Annelida</taxon>
        <taxon>Polychaeta</taxon>
        <taxon>Sedentaria</taxon>
        <taxon>Canalipalpata</taxon>
        <taxon>Sabellida</taxon>
        <taxon>Siboglinidae</taxon>
        <taxon>Ridgeia</taxon>
    </lineage>
</organism>
<comment type="subcellular location">
    <subcellularLocation>
        <location evidence="1">Membrane</location>
        <topology evidence="1">Multi-pass membrane protein</topology>
    </subcellularLocation>
</comment>
<dbReference type="Proteomes" id="UP001209878">
    <property type="component" value="Unassembled WGS sequence"/>
</dbReference>
<comment type="caution">
    <text evidence="10">The sequence shown here is derived from an EMBL/GenBank/DDBJ whole genome shotgun (WGS) entry which is preliminary data.</text>
</comment>
<keyword evidence="7" id="KW-0175">Coiled coil</keyword>
<keyword evidence="6 9" id="KW-0472">Membrane</keyword>
<keyword evidence="5 9" id="KW-1133">Transmembrane helix</keyword>
<dbReference type="Pfam" id="PF05934">
    <property type="entry name" value="MCLC"/>
    <property type="match status" value="1"/>
</dbReference>
<evidence type="ECO:0000256" key="7">
    <source>
        <dbReference type="SAM" id="Coils"/>
    </source>
</evidence>
<dbReference type="GO" id="GO:0016020">
    <property type="term" value="C:membrane"/>
    <property type="evidence" value="ECO:0007669"/>
    <property type="project" value="UniProtKB-SubCell"/>
</dbReference>
<name>A0AAD9PG25_RIDPI</name>
<dbReference type="PANTHER" id="PTHR34093:SF1">
    <property type="entry name" value="CHLORIDE CHANNEL CLIC-LIKE PROTEIN 1"/>
    <property type="match status" value="1"/>
</dbReference>
<feature type="region of interest" description="Disordered" evidence="8">
    <location>
        <begin position="434"/>
        <end position="461"/>
    </location>
</feature>
<gene>
    <name evidence="10" type="ORF">NP493_2g05036</name>
</gene>
<reference evidence="10" key="1">
    <citation type="journal article" date="2023" name="Mol. Biol. Evol.">
        <title>Third-Generation Sequencing Reveals the Adaptive Role of the Epigenome in Three Deep-Sea Polychaetes.</title>
        <authorList>
            <person name="Perez M."/>
            <person name="Aroh O."/>
            <person name="Sun Y."/>
            <person name="Lan Y."/>
            <person name="Juniper S.K."/>
            <person name="Young C.R."/>
            <person name="Angers B."/>
            <person name="Qian P.Y."/>
        </authorList>
    </citation>
    <scope>NUCLEOTIDE SEQUENCE</scope>
    <source>
        <strain evidence="10">R07B-5</strain>
    </source>
</reference>
<keyword evidence="11" id="KW-1185">Reference proteome</keyword>
<dbReference type="InterPro" id="IPR009231">
    <property type="entry name" value="Chloride_chnl_CLIC-like"/>
</dbReference>
<evidence type="ECO:0000256" key="8">
    <source>
        <dbReference type="SAM" id="MobiDB-lite"/>
    </source>
</evidence>
<proteinExistence type="inferred from homology"/>
<evidence type="ECO:0000256" key="2">
    <source>
        <dbReference type="ARBA" id="ARBA00005944"/>
    </source>
</evidence>
<feature type="compositionally biased region" description="Basic and acidic residues" evidence="8">
    <location>
        <begin position="492"/>
        <end position="504"/>
    </location>
</feature>
<dbReference type="PANTHER" id="PTHR34093">
    <property type="entry name" value="CHLORIDE CHANNEL CLIC-LIKE PROTEIN 1"/>
    <property type="match status" value="1"/>
</dbReference>
<evidence type="ECO:0000256" key="5">
    <source>
        <dbReference type="ARBA" id="ARBA00022989"/>
    </source>
</evidence>
<keyword evidence="4 9" id="KW-0812">Transmembrane</keyword>
<feature type="transmembrane region" description="Helical" evidence="9">
    <location>
        <begin position="175"/>
        <end position="198"/>
    </location>
</feature>
<evidence type="ECO:0000256" key="6">
    <source>
        <dbReference type="ARBA" id="ARBA00023136"/>
    </source>
</evidence>
<sequence length="537" mass="60487">MLNFDLTTGEMRKQPVNEEENKSPGGVPVHDDLKPEPGSQPVNKPDAAVTSDNRSCDCSNHTIQLQACRQRVKELESLQKQTRPCKPADEVSEVQFFKQYVLSLLKKFDELGVLTLLFDSYEADIQISPSDIEILRKFGSGAPHSIQDAHTVLVAMVTRIRLQDALQVNYRSPFWSLYTLTADNLPFIIQVCCLVVLLQTMVLLQRRLHLSWGVLLMLALLFFFALSVAWTWWHMYKVALANRHAVLDKEKPAECREGATVTFWQMFRSAFTITTDPCAAYYEKLLVDPMWEVSPTQAIAKTITKFFLEPLEHIALAVNKFLRAILIGLPVTIAPVVLGFVMVVCLFLLMMCCGYRVRIWPFVYFEPTPRPAMSVSSDQERLQQQRIEDLTQQVQQLAIQKSEASTSQLAQGLGSADPACPIQGPPVNITFVTTRKSCQSQPRSRRTQIRSLQADNREDHSLDVISMDQSEDTLAGGDAGSNVTVEKCTHLDDESDFEVIHDDSGTEAEDVETLHHQDSDSEYDSGRDIADHPDDTH</sequence>
<feature type="transmembrane region" description="Helical" evidence="9">
    <location>
        <begin position="321"/>
        <end position="349"/>
    </location>
</feature>
<comment type="similarity">
    <text evidence="2">Belongs to the chloride channel MCLC family.</text>
</comment>
<dbReference type="GO" id="GO:0005254">
    <property type="term" value="F:chloride channel activity"/>
    <property type="evidence" value="ECO:0007669"/>
    <property type="project" value="TreeGrafter"/>
</dbReference>
<feature type="region of interest" description="Disordered" evidence="8">
    <location>
        <begin position="1"/>
        <end position="53"/>
    </location>
</feature>
<evidence type="ECO:0000256" key="4">
    <source>
        <dbReference type="ARBA" id="ARBA00022692"/>
    </source>
</evidence>
<evidence type="ECO:0000256" key="1">
    <source>
        <dbReference type="ARBA" id="ARBA00004141"/>
    </source>
</evidence>
<evidence type="ECO:0000313" key="10">
    <source>
        <dbReference type="EMBL" id="KAK2194103.1"/>
    </source>
</evidence>
<evidence type="ECO:0000256" key="9">
    <source>
        <dbReference type="SAM" id="Phobius"/>
    </source>
</evidence>
<dbReference type="GO" id="GO:0005783">
    <property type="term" value="C:endoplasmic reticulum"/>
    <property type="evidence" value="ECO:0007669"/>
    <property type="project" value="TreeGrafter"/>
</dbReference>
<feature type="region of interest" description="Disordered" evidence="8">
    <location>
        <begin position="492"/>
        <end position="537"/>
    </location>
</feature>